<keyword evidence="4 10" id="KW-0067">ATP-binding</keyword>
<feature type="domain" description="ABC transporter" evidence="8">
    <location>
        <begin position="304"/>
        <end position="539"/>
    </location>
</feature>
<feature type="transmembrane region" description="Helical" evidence="7">
    <location>
        <begin position="124"/>
        <end position="144"/>
    </location>
</feature>
<dbReference type="Pfam" id="PF00005">
    <property type="entry name" value="ABC_tran"/>
    <property type="match status" value="1"/>
</dbReference>
<sequence>MINLLMLTPALYMLQVYDRVITTGSRETLLLLTLAVLFLFIVMGLLEGVRARVLVRVGNRLETRLDEGLHQTMVARALRQATPSAWPLDDLAALRQALAGGGLVALFDTLWVPLYLALLFLFHPWLGTFALLSGSVLLLLLLLAERLTRGLLQAAGNEQATARGRAETHLRHAEVLQGMGMGPALGRRWRGDQRRWQAAQSRASDRAGLLSGLTRVLRLLFQSLILGLGALLVLDEQITPGMMIAASILMGRALAPVDQMASHWRDLVNARSAYHRLRRLLADGESDGESDGERMALPRPAGRLVAEAVTAGPPGSREPVVRGVSLSIVPGEQLGVIGPSASGKSTLVRVLLGIWPAQVGTVRLDGADIARWDREALGPHIGYLPQDIELFDGTIAENIARFGEVRSERVIAAARRAGLHETVLRLSDGYDTRLSAAGSELSTGQRQRLGLARALHGDPVLVVLDEPNANLDLEGERALSRSLQRLREEGVSLVVISHRTGVLRQVDTLLVMEDGRVALHGPRARVLARLDASRQRAPGGDAP</sequence>
<gene>
    <name evidence="10" type="ORF">BCL64_104169</name>
</gene>
<dbReference type="GO" id="GO:0030253">
    <property type="term" value="P:protein secretion by the type I secretion system"/>
    <property type="evidence" value="ECO:0007669"/>
    <property type="project" value="InterPro"/>
</dbReference>
<evidence type="ECO:0000256" key="1">
    <source>
        <dbReference type="ARBA" id="ARBA00004651"/>
    </source>
</evidence>
<dbReference type="PROSITE" id="PS50893">
    <property type="entry name" value="ABC_TRANSPORTER_2"/>
    <property type="match status" value="1"/>
</dbReference>
<dbReference type="GO" id="GO:0005524">
    <property type="term" value="F:ATP binding"/>
    <property type="evidence" value="ECO:0007669"/>
    <property type="project" value="UniProtKB-KW"/>
</dbReference>
<dbReference type="InterPro" id="IPR003593">
    <property type="entry name" value="AAA+_ATPase"/>
</dbReference>
<dbReference type="Gene3D" id="1.20.1560.10">
    <property type="entry name" value="ABC transporter type 1, transmembrane domain"/>
    <property type="match status" value="1"/>
</dbReference>
<dbReference type="GO" id="GO:0016887">
    <property type="term" value="F:ATP hydrolysis activity"/>
    <property type="evidence" value="ECO:0007669"/>
    <property type="project" value="InterPro"/>
</dbReference>
<protein>
    <submittedName>
        <fullName evidence="10">ATP-binding cassette subfamily C protein EexD</fullName>
    </submittedName>
</protein>
<feature type="transmembrane region" description="Helical" evidence="7">
    <location>
        <begin position="216"/>
        <end position="234"/>
    </location>
</feature>
<dbReference type="InterPro" id="IPR036640">
    <property type="entry name" value="ABC1_TM_sf"/>
</dbReference>
<dbReference type="GO" id="GO:0034040">
    <property type="term" value="F:ATPase-coupled lipid transmembrane transporter activity"/>
    <property type="evidence" value="ECO:0007669"/>
    <property type="project" value="TreeGrafter"/>
</dbReference>
<evidence type="ECO:0000259" key="9">
    <source>
        <dbReference type="PROSITE" id="PS50929"/>
    </source>
</evidence>
<keyword evidence="3" id="KW-0547">Nucleotide-binding</keyword>
<dbReference type="SUPFAM" id="SSF90123">
    <property type="entry name" value="ABC transporter transmembrane region"/>
    <property type="match status" value="1"/>
</dbReference>
<comment type="caution">
    <text evidence="10">The sequence shown here is derived from an EMBL/GenBank/DDBJ whole genome shotgun (WGS) entry which is preliminary data.</text>
</comment>
<dbReference type="Proteomes" id="UP000239896">
    <property type="component" value="Unassembled WGS sequence"/>
</dbReference>
<keyword evidence="11" id="KW-1185">Reference proteome</keyword>
<organism evidence="10 11">
    <name type="scientific">Halomonas ventosae</name>
    <dbReference type="NCBI Taxonomy" id="229007"/>
    <lineage>
        <taxon>Bacteria</taxon>
        <taxon>Pseudomonadati</taxon>
        <taxon>Pseudomonadota</taxon>
        <taxon>Gammaproteobacteria</taxon>
        <taxon>Oceanospirillales</taxon>
        <taxon>Halomonadaceae</taxon>
        <taxon>Halomonas</taxon>
    </lineage>
</organism>
<evidence type="ECO:0000256" key="6">
    <source>
        <dbReference type="ARBA" id="ARBA00023136"/>
    </source>
</evidence>
<comment type="subcellular location">
    <subcellularLocation>
        <location evidence="1">Cell membrane</location>
        <topology evidence="1">Multi-pass membrane protein</topology>
    </subcellularLocation>
</comment>
<dbReference type="GO" id="GO:0005886">
    <property type="term" value="C:plasma membrane"/>
    <property type="evidence" value="ECO:0007669"/>
    <property type="project" value="UniProtKB-SubCell"/>
</dbReference>
<dbReference type="InterPro" id="IPR010128">
    <property type="entry name" value="ATPase_T1SS_PrtD-like"/>
</dbReference>
<dbReference type="Pfam" id="PF00664">
    <property type="entry name" value="ABC_membrane"/>
    <property type="match status" value="1"/>
</dbReference>
<keyword evidence="6 7" id="KW-0472">Membrane</keyword>
<dbReference type="GO" id="GO:0140359">
    <property type="term" value="F:ABC-type transporter activity"/>
    <property type="evidence" value="ECO:0007669"/>
    <property type="project" value="InterPro"/>
</dbReference>
<evidence type="ECO:0000313" key="11">
    <source>
        <dbReference type="Proteomes" id="UP000239896"/>
    </source>
</evidence>
<reference evidence="10 11" key="1">
    <citation type="submission" date="2018-03" db="EMBL/GenBank/DDBJ databases">
        <title>Comparative analysis of microorganisms from saline springs in Andes Mountain Range, Colombia.</title>
        <authorList>
            <person name="Rubin E."/>
        </authorList>
    </citation>
    <scope>NUCLEOTIDE SEQUENCE [LARGE SCALE GENOMIC DNA]</scope>
    <source>
        <strain evidence="10 11">USBA 854</strain>
    </source>
</reference>
<evidence type="ECO:0000256" key="7">
    <source>
        <dbReference type="SAM" id="Phobius"/>
    </source>
</evidence>
<dbReference type="InterPro" id="IPR003439">
    <property type="entry name" value="ABC_transporter-like_ATP-bd"/>
</dbReference>
<evidence type="ECO:0000256" key="3">
    <source>
        <dbReference type="ARBA" id="ARBA00022741"/>
    </source>
</evidence>
<dbReference type="PROSITE" id="PS50929">
    <property type="entry name" value="ABC_TM1F"/>
    <property type="match status" value="1"/>
</dbReference>
<dbReference type="InterPro" id="IPR011527">
    <property type="entry name" value="ABC1_TM_dom"/>
</dbReference>
<keyword evidence="5 7" id="KW-1133">Transmembrane helix</keyword>
<dbReference type="AlphaFoldDB" id="A0A2T0VPI9"/>
<accession>A0A2T0VPI9</accession>
<dbReference type="SMART" id="SM00382">
    <property type="entry name" value="AAA"/>
    <property type="match status" value="1"/>
</dbReference>
<dbReference type="InterPro" id="IPR027417">
    <property type="entry name" value="P-loop_NTPase"/>
</dbReference>
<evidence type="ECO:0000256" key="2">
    <source>
        <dbReference type="ARBA" id="ARBA00022692"/>
    </source>
</evidence>
<evidence type="ECO:0000256" key="4">
    <source>
        <dbReference type="ARBA" id="ARBA00022840"/>
    </source>
</evidence>
<dbReference type="InterPro" id="IPR039421">
    <property type="entry name" value="Type_1_exporter"/>
</dbReference>
<dbReference type="EMBL" id="PVTM01000004">
    <property type="protein sequence ID" value="PRY72348.1"/>
    <property type="molecule type" value="Genomic_DNA"/>
</dbReference>
<keyword evidence="2 7" id="KW-0812">Transmembrane</keyword>
<evidence type="ECO:0000256" key="5">
    <source>
        <dbReference type="ARBA" id="ARBA00022989"/>
    </source>
</evidence>
<feature type="domain" description="ABC transmembrane type-1" evidence="9">
    <location>
        <begin position="1"/>
        <end position="269"/>
    </location>
</feature>
<dbReference type="PANTHER" id="PTHR24221:SF248">
    <property type="entry name" value="ABC TRANSPORTER TRANSMEMBRANE REGION"/>
    <property type="match status" value="1"/>
</dbReference>
<dbReference type="GO" id="GO:0030256">
    <property type="term" value="C:type I protein secretion system complex"/>
    <property type="evidence" value="ECO:0007669"/>
    <property type="project" value="InterPro"/>
</dbReference>
<dbReference type="PANTHER" id="PTHR24221">
    <property type="entry name" value="ATP-BINDING CASSETTE SUB-FAMILY B"/>
    <property type="match status" value="1"/>
</dbReference>
<dbReference type="Gene3D" id="3.40.50.300">
    <property type="entry name" value="P-loop containing nucleotide triphosphate hydrolases"/>
    <property type="match status" value="1"/>
</dbReference>
<evidence type="ECO:0000259" key="8">
    <source>
        <dbReference type="PROSITE" id="PS50893"/>
    </source>
</evidence>
<dbReference type="NCBIfam" id="TIGR01842">
    <property type="entry name" value="type_I_sec_PrtD"/>
    <property type="match status" value="1"/>
</dbReference>
<feature type="transmembrane region" description="Helical" evidence="7">
    <location>
        <begin position="28"/>
        <end position="46"/>
    </location>
</feature>
<proteinExistence type="predicted"/>
<evidence type="ECO:0000313" key="10">
    <source>
        <dbReference type="EMBL" id="PRY72348.1"/>
    </source>
</evidence>
<name>A0A2T0VPI9_9GAMM</name>
<feature type="transmembrane region" description="Helical" evidence="7">
    <location>
        <begin position="97"/>
        <end position="118"/>
    </location>
</feature>
<dbReference type="SUPFAM" id="SSF52540">
    <property type="entry name" value="P-loop containing nucleoside triphosphate hydrolases"/>
    <property type="match status" value="1"/>
</dbReference>